<protein>
    <recommendedName>
        <fullName evidence="6">Transcription initiation factor TFIID subunit 11</fullName>
    </recommendedName>
</protein>
<reference evidence="9 10" key="1">
    <citation type="journal article" date="1998" name="Science">
        <title>Genome sequence of the nematode C. elegans: a platform for investigating biology.</title>
        <authorList>
            <consortium name="The C. elegans sequencing consortium"/>
            <person name="Sulson J.E."/>
            <person name="Waterston R."/>
        </authorList>
    </citation>
    <scope>NUCLEOTIDE SEQUENCE [LARGE SCALE GENOMIC DNA]</scope>
    <source>
        <strain evidence="9 10">Bristol N2</strain>
    </source>
</reference>
<dbReference type="KEGG" id="cel:CELE_K10D3.3"/>
<evidence type="ECO:0000256" key="7">
    <source>
        <dbReference type="SAM" id="MobiDB-lite"/>
    </source>
</evidence>
<gene>
    <name evidence="9 11" type="primary">taf-11.2</name>
    <name evidence="9" type="ORF">CELE_K10D3.3</name>
    <name evidence="11" type="ORF">K10D3.3</name>
</gene>
<dbReference type="Proteomes" id="UP000001940">
    <property type="component" value="Chromosome I"/>
</dbReference>
<evidence type="ECO:0000313" key="10">
    <source>
        <dbReference type="Proteomes" id="UP000001940"/>
    </source>
</evidence>
<dbReference type="InParanoid" id="Q21417"/>
<dbReference type="Bgee" id="WBGene00006394">
    <property type="expression patterns" value="Expressed in germ line (C elegans) and 4 other cell types or tissues"/>
</dbReference>
<dbReference type="InterPro" id="IPR045127">
    <property type="entry name" value="TAF11-like"/>
</dbReference>
<dbReference type="GO" id="GO:0046982">
    <property type="term" value="F:protein heterodimerization activity"/>
    <property type="evidence" value="ECO:0007669"/>
    <property type="project" value="InterPro"/>
</dbReference>
<evidence type="ECO:0000313" key="9">
    <source>
        <dbReference type="EMBL" id="CAA99885.2"/>
    </source>
</evidence>
<dbReference type="InterPro" id="IPR009072">
    <property type="entry name" value="Histone-fold"/>
</dbReference>
<feature type="region of interest" description="Disordered" evidence="7">
    <location>
        <begin position="1"/>
        <end position="22"/>
    </location>
</feature>
<feature type="domain" description="TAFII28-like protein" evidence="8">
    <location>
        <begin position="177"/>
        <end position="265"/>
    </location>
</feature>
<dbReference type="SUPFAM" id="SSF47113">
    <property type="entry name" value="Histone-fold"/>
    <property type="match status" value="1"/>
</dbReference>
<dbReference type="FunCoup" id="Q21417">
    <property type="interactions" value="948"/>
</dbReference>
<evidence type="ECO:0000256" key="4">
    <source>
        <dbReference type="ARBA" id="ARBA00023163"/>
    </source>
</evidence>
<name>Q21417_CAEEL</name>
<sequence length="281" mass="31998">MNTNDLFGGVSSDEEEQCVMPQQMPSEKDVLADLKMSDKEDILVETAPSVEKKEEPIVKMEETISITQQSFLPQIKPQVVFYLPNDNTSTIVFKSFWMHNGKPIREIVDGQGTSQFTACFKESVREEEQRRKRLREEKEKENAMRAASPEIPAGPPPTKRQILEQEEKEIILLKNQVLVANFSQEQIERYEVYRKSSFKKSTIKRLINEFTGGIDLGKKVDIAVAGLAKVLVGEIVEEALDIRDLDEKEAKEPLQPHHIRQAYLRLGEQGKLLPSFGQGNN</sequence>
<keyword evidence="5" id="KW-0539">Nucleus</keyword>
<dbReference type="InterPro" id="IPR006809">
    <property type="entry name" value="TAFII28_dom"/>
</dbReference>
<dbReference type="STRING" id="6239.K10D3.3.1"/>
<dbReference type="EMBL" id="BX284601">
    <property type="protein sequence ID" value="CAA99885.2"/>
    <property type="molecule type" value="Genomic_DNA"/>
</dbReference>
<dbReference type="OrthoDB" id="28335at2759"/>
<dbReference type="CTD" id="172451"/>
<dbReference type="WormBase" id="K10D3.3">
    <property type="protein sequence ID" value="CE51382"/>
    <property type="gene ID" value="WBGene00006394"/>
    <property type="gene designation" value="taf-11.2"/>
</dbReference>
<dbReference type="Pfam" id="PF04719">
    <property type="entry name" value="TAFII28"/>
    <property type="match status" value="1"/>
</dbReference>
<evidence type="ECO:0000256" key="6">
    <source>
        <dbReference type="ARBA" id="ARBA00072882"/>
    </source>
</evidence>
<feature type="compositionally biased region" description="Basic and acidic residues" evidence="7">
    <location>
        <begin position="130"/>
        <end position="143"/>
    </location>
</feature>
<dbReference type="FunFam" id="1.10.20.10:FF:000061">
    <property type="entry name" value="TFIID subunit"/>
    <property type="match status" value="1"/>
</dbReference>
<dbReference type="CDD" id="cd08048">
    <property type="entry name" value="HFD_TAF11"/>
    <property type="match status" value="1"/>
</dbReference>
<dbReference type="PANTHER" id="PTHR13218:SF22">
    <property type="entry name" value="TAFII28-LIKE PROTEIN DOMAIN-CONTAINING PROTEIN"/>
    <property type="match status" value="1"/>
</dbReference>
<accession>Q21417</accession>
<feature type="region of interest" description="Disordered" evidence="7">
    <location>
        <begin position="130"/>
        <end position="158"/>
    </location>
</feature>
<dbReference type="UCSC" id="K10D3.3">
    <property type="organism name" value="c. elegans"/>
</dbReference>
<evidence type="ECO:0000256" key="2">
    <source>
        <dbReference type="ARBA" id="ARBA00009788"/>
    </source>
</evidence>
<dbReference type="PaxDb" id="6239-K10D3.3"/>
<dbReference type="HOGENOM" id="CLU_060810_0_0_1"/>
<dbReference type="GO" id="GO:0051123">
    <property type="term" value="P:RNA polymerase II preinitiation complex assembly"/>
    <property type="evidence" value="ECO:0000318"/>
    <property type="project" value="GO_Central"/>
</dbReference>
<dbReference type="PANTHER" id="PTHR13218">
    <property type="entry name" value="TRANSCRIPTION INITIATION FACTOR TFIID SUBUNIT 11-RELATED"/>
    <property type="match status" value="1"/>
</dbReference>
<evidence type="ECO:0000313" key="11">
    <source>
        <dbReference type="WormBase" id="K10D3.3"/>
    </source>
</evidence>
<comment type="similarity">
    <text evidence="2">Belongs to the TAF11 family.</text>
</comment>
<dbReference type="AGR" id="WB:WBGene00006394"/>
<evidence type="ECO:0000259" key="8">
    <source>
        <dbReference type="Pfam" id="PF04719"/>
    </source>
</evidence>
<dbReference type="GeneID" id="172451"/>
<comment type="subcellular location">
    <subcellularLocation>
        <location evidence="1">Nucleus</location>
    </subcellularLocation>
</comment>
<keyword evidence="3" id="KW-0805">Transcription regulation</keyword>
<dbReference type="eggNOG" id="KOG3219">
    <property type="taxonomic scope" value="Eukaryota"/>
</dbReference>
<keyword evidence="4" id="KW-0804">Transcription</keyword>
<dbReference type="AlphaFoldDB" id="Q21417"/>
<dbReference type="Gene3D" id="1.10.20.10">
    <property type="entry name" value="Histone, subunit A"/>
    <property type="match status" value="1"/>
</dbReference>
<dbReference type="GO" id="GO:0005669">
    <property type="term" value="C:transcription factor TFIID complex"/>
    <property type="evidence" value="ECO:0000318"/>
    <property type="project" value="GO_Central"/>
</dbReference>
<evidence type="ECO:0000256" key="3">
    <source>
        <dbReference type="ARBA" id="ARBA00023015"/>
    </source>
</evidence>
<dbReference type="SMR" id="Q21417"/>
<evidence type="ECO:0000256" key="5">
    <source>
        <dbReference type="ARBA" id="ARBA00023242"/>
    </source>
</evidence>
<dbReference type="PeptideAtlas" id="Q21417"/>
<keyword evidence="10" id="KW-1185">Reference proteome</keyword>
<dbReference type="PIR" id="T23572">
    <property type="entry name" value="T23572"/>
</dbReference>
<organism evidence="9 10">
    <name type="scientific">Caenorhabditis elegans</name>
    <dbReference type="NCBI Taxonomy" id="6239"/>
    <lineage>
        <taxon>Eukaryota</taxon>
        <taxon>Metazoa</taxon>
        <taxon>Ecdysozoa</taxon>
        <taxon>Nematoda</taxon>
        <taxon>Chromadorea</taxon>
        <taxon>Rhabditida</taxon>
        <taxon>Rhabditina</taxon>
        <taxon>Rhabditomorpha</taxon>
        <taxon>Rhabditoidea</taxon>
        <taxon>Rhabditidae</taxon>
        <taxon>Peloderinae</taxon>
        <taxon>Caenorhabditis</taxon>
    </lineage>
</organism>
<evidence type="ECO:0000256" key="1">
    <source>
        <dbReference type="ARBA" id="ARBA00004123"/>
    </source>
</evidence>
<dbReference type="RefSeq" id="NP_492019.2">
    <property type="nucleotide sequence ID" value="NM_059618.6"/>
</dbReference>
<proteinExistence type="inferred from homology"/>